<dbReference type="Gene3D" id="2.130.10.30">
    <property type="entry name" value="Regulator of chromosome condensation 1/beta-lactamase-inhibitor protein II"/>
    <property type="match status" value="1"/>
</dbReference>
<evidence type="ECO:0000256" key="4">
    <source>
        <dbReference type="ARBA" id="ARBA00022679"/>
    </source>
</evidence>
<dbReference type="InterPro" id="IPR019467">
    <property type="entry name" value="Hat1_N"/>
</dbReference>
<feature type="domain" description="Histone acetyl transferase HAT1 N-terminal" evidence="8">
    <location>
        <begin position="7"/>
        <end position="168"/>
    </location>
</feature>
<dbReference type="GO" id="GO:0004402">
    <property type="term" value="F:histone acetyltransferase activity"/>
    <property type="evidence" value="ECO:0007669"/>
    <property type="project" value="InterPro"/>
</dbReference>
<protein>
    <recommendedName>
        <fullName evidence="3">Histone acetyltransferase type B catalytic subunit</fullName>
        <ecNumber evidence="2">2.3.1.48</ecNumber>
    </recommendedName>
</protein>
<evidence type="ECO:0000259" key="8">
    <source>
        <dbReference type="Pfam" id="PF10394"/>
    </source>
</evidence>
<dbReference type="GO" id="GO:0000781">
    <property type="term" value="C:chromosome, telomeric region"/>
    <property type="evidence" value="ECO:0007669"/>
    <property type="project" value="GOC"/>
</dbReference>
<organism evidence="9 10">
    <name type="scientific">Mortierella polycephala</name>
    <dbReference type="NCBI Taxonomy" id="41804"/>
    <lineage>
        <taxon>Eukaryota</taxon>
        <taxon>Fungi</taxon>
        <taxon>Fungi incertae sedis</taxon>
        <taxon>Mucoromycota</taxon>
        <taxon>Mortierellomycotina</taxon>
        <taxon>Mortierellomycetes</taxon>
        <taxon>Mortierellales</taxon>
        <taxon>Mortierellaceae</taxon>
        <taxon>Mortierella</taxon>
    </lineage>
</organism>
<evidence type="ECO:0000313" key="10">
    <source>
        <dbReference type="Proteomes" id="UP000726737"/>
    </source>
</evidence>
<dbReference type="InterPro" id="IPR016181">
    <property type="entry name" value="Acyl_CoA_acyltransferase"/>
</dbReference>
<dbReference type="SUPFAM" id="SSF50985">
    <property type="entry name" value="RCC1/BLIP-II"/>
    <property type="match status" value="1"/>
</dbReference>
<feature type="repeat" description="RCC1" evidence="7">
    <location>
        <begin position="467"/>
        <end position="518"/>
    </location>
</feature>
<name>A0A9P6U6Y4_9FUNG</name>
<dbReference type="InterPro" id="IPR017380">
    <property type="entry name" value="Hist_AcTrfase_B-typ_cat-su"/>
</dbReference>
<comment type="similarity">
    <text evidence="1">Belongs to the HAT1 family.</text>
</comment>
<dbReference type="InterPro" id="IPR000408">
    <property type="entry name" value="Reg_chr_condens"/>
</dbReference>
<dbReference type="PROSITE" id="PS50012">
    <property type="entry name" value="RCC1_3"/>
    <property type="match status" value="2"/>
</dbReference>
<evidence type="ECO:0000256" key="2">
    <source>
        <dbReference type="ARBA" id="ARBA00013184"/>
    </source>
</evidence>
<gene>
    <name evidence="9" type="primary">HAT1</name>
    <name evidence="9" type="ORF">BG011_000536</name>
</gene>
<dbReference type="InterPro" id="IPR037113">
    <property type="entry name" value="Hat1_N_sf"/>
</dbReference>
<evidence type="ECO:0000256" key="1">
    <source>
        <dbReference type="ARBA" id="ARBA00010543"/>
    </source>
</evidence>
<dbReference type="CDD" id="cd04301">
    <property type="entry name" value="NAT_SF"/>
    <property type="match status" value="1"/>
</dbReference>
<sequence length="676" mass="77324">MNALKQWVTNSSEAVNIRLVRAAAGNGDEEEDEDIIEFNPAFTYPIFGEQEQVFGYKDLAVNLEFASGSLASCFSMGYKDKKPDADKIYTKMKDFLPTDIIDNHDLFLQITQRDNREFKPMGNKVAEYRINHEGYEKSVFEFYQAKFDTPRFLEYHRRMQCFAIFFIEGASFIEDTDEKWEVRLLFEKVAENGEQTYNFVGYCNMYPYFYYPDQIRMRISQFLILPPYQQQGHGSRMYQSLYSDFCSRKEIREMTVEDPNEEFNDLRDKNDMRHLTDRGVFKGVQAPIKNDRIEQVAKTYKLTKVRIVISVEEFQTLQLMHLNIRFLTHLAPLISRQVARCFELALLKNLDKRNKAQYKAFRLQVKERLFKHNAEALNTLDKSERIEKLHETFLSVEEDYHRLLVKQHMTLSAFGFPAAPNRAPLAPETSSRVLFTSWASFVVVLENVKFDKVWAGEGHLLALAVDGTLYSWGSGRHGQLGHGDLASEPVPKPIESLQGMRVVDAACGGSFNAALSEAGDVYTFGLNDHGQLGIGNGSSTVSDKQSEPRRNTALPQLVDFYDGDEMKPIDVLITKVACGYAHTVVLDDGGRAWSSGWGKYGQLRDIASSGPENDAQEQHKQLWLCPWSKRPSTGQVVIQADQYLFRKIPVGNVGQWTDIACGLWSTFLWRRPLGTV</sequence>
<dbReference type="OrthoDB" id="10253098at2759"/>
<dbReference type="InterPro" id="IPR009091">
    <property type="entry name" value="RCC1/BLIP-II"/>
</dbReference>
<dbReference type="AlphaFoldDB" id="A0A9P6U6Y4"/>
<accession>A0A9P6U6Y4</accession>
<dbReference type="Gene3D" id="3.40.630.30">
    <property type="match status" value="1"/>
</dbReference>
<dbReference type="SUPFAM" id="SSF55729">
    <property type="entry name" value="Acyl-CoA N-acyltransferases (Nat)"/>
    <property type="match status" value="1"/>
</dbReference>
<dbReference type="Pfam" id="PF10394">
    <property type="entry name" value="Hat1_N"/>
    <property type="match status" value="1"/>
</dbReference>
<evidence type="ECO:0000256" key="7">
    <source>
        <dbReference type="PROSITE-ProRule" id="PRU00235"/>
    </source>
</evidence>
<dbReference type="PANTHER" id="PTHR12046">
    <property type="entry name" value="HISTONE ACETYLTRANSFERASE TYPE B CATALYTIC SUBUNIT"/>
    <property type="match status" value="1"/>
</dbReference>
<comment type="catalytic activity">
    <reaction evidence="6">
        <text>L-lysyl-[protein] + acetyl-CoA = N(6)-acetyl-L-lysyl-[protein] + CoA + H(+)</text>
        <dbReference type="Rhea" id="RHEA:45948"/>
        <dbReference type="Rhea" id="RHEA-COMP:9752"/>
        <dbReference type="Rhea" id="RHEA-COMP:10731"/>
        <dbReference type="ChEBI" id="CHEBI:15378"/>
        <dbReference type="ChEBI" id="CHEBI:29969"/>
        <dbReference type="ChEBI" id="CHEBI:57287"/>
        <dbReference type="ChEBI" id="CHEBI:57288"/>
        <dbReference type="ChEBI" id="CHEBI:61930"/>
        <dbReference type="EC" id="2.3.1.48"/>
    </reaction>
</comment>
<dbReference type="GO" id="GO:0031509">
    <property type="term" value="P:subtelomeric heterochromatin formation"/>
    <property type="evidence" value="ECO:0007669"/>
    <property type="project" value="InterPro"/>
</dbReference>
<reference evidence="9" key="1">
    <citation type="journal article" date="2020" name="Fungal Divers.">
        <title>Resolving the Mortierellaceae phylogeny through synthesis of multi-gene phylogenetics and phylogenomics.</title>
        <authorList>
            <person name="Vandepol N."/>
            <person name="Liber J."/>
            <person name="Desiro A."/>
            <person name="Na H."/>
            <person name="Kennedy M."/>
            <person name="Barry K."/>
            <person name="Grigoriev I.V."/>
            <person name="Miller A.N."/>
            <person name="O'Donnell K."/>
            <person name="Stajich J.E."/>
            <person name="Bonito G."/>
        </authorList>
    </citation>
    <scope>NUCLEOTIDE SEQUENCE</scope>
    <source>
        <strain evidence="9">KOD948</strain>
    </source>
</reference>
<keyword evidence="10" id="KW-1185">Reference proteome</keyword>
<evidence type="ECO:0000256" key="5">
    <source>
        <dbReference type="ARBA" id="ARBA00023315"/>
    </source>
</evidence>
<dbReference type="Gene3D" id="3.90.360.10">
    <property type="entry name" value="Histone acetyl transferase 1 (HAT1), N-terminal domain"/>
    <property type="match status" value="1"/>
</dbReference>
<evidence type="ECO:0000256" key="3">
    <source>
        <dbReference type="ARBA" id="ARBA00021268"/>
    </source>
</evidence>
<dbReference type="Pfam" id="PF00415">
    <property type="entry name" value="RCC1"/>
    <property type="match status" value="2"/>
</dbReference>
<evidence type="ECO:0000313" key="9">
    <source>
        <dbReference type="EMBL" id="KAG0261916.1"/>
    </source>
</evidence>
<keyword evidence="4" id="KW-0808">Transferase</keyword>
<dbReference type="GO" id="GO:0005634">
    <property type="term" value="C:nucleus"/>
    <property type="evidence" value="ECO:0007669"/>
    <property type="project" value="InterPro"/>
</dbReference>
<keyword evidence="5" id="KW-0012">Acyltransferase</keyword>
<dbReference type="EMBL" id="JAAAJA010000111">
    <property type="protein sequence ID" value="KAG0261916.1"/>
    <property type="molecule type" value="Genomic_DNA"/>
</dbReference>
<evidence type="ECO:0000256" key="6">
    <source>
        <dbReference type="ARBA" id="ARBA00048017"/>
    </source>
</evidence>
<dbReference type="PRINTS" id="PR00633">
    <property type="entry name" value="RCCNDNSATION"/>
</dbReference>
<proteinExistence type="inferred from homology"/>
<dbReference type="EC" id="2.3.1.48" evidence="2"/>
<feature type="repeat" description="RCC1" evidence="7">
    <location>
        <begin position="519"/>
        <end position="589"/>
    </location>
</feature>
<comment type="caution">
    <text evidence="9">The sequence shown here is derived from an EMBL/GenBank/DDBJ whole genome shotgun (WGS) entry which is preliminary data.</text>
</comment>
<dbReference type="Proteomes" id="UP000726737">
    <property type="component" value="Unassembled WGS sequence"/>
</dbReference>